<protein>
    <submittedName>
        <fullName evidence="1">Uncharacterized protein</fullName>
    </submittedName>
</protein>
<name>A0AAD6WNW6_9AGAR</name>
<reference evidence="1" key="1">
    <citation type="submission" date="2023-03" db="EMBL/GenBank/DDBJ databases">
        <title>Massive genome expansion in bonnet fungi (Mycena s.s.) driven by repeated elements and novel gene families across ecological guilds.</title>
        <authorList>
            <consortium name="Lawrence Berkeley National Laboratory"/>
            <person name="Harder C.B."/>
            <person name="Miyauchi S."/>
            <person name="Viragh M."/>
            <person name="Kuo A."/>
            <person name="Thoen E."/>
            <person name="Andreopoulos B."/>
            <person name="Lu D."/>
            <person name="Skrede I."/>
            <person name="Drula E."/>
            <person name="Henrissat B."/>
            <person name="Morin E."/>
            <person name="Kohler A."/>
            <person name="Barry K."/>
            <person name="LaButti K."/>
            <person name="Morin E."/>
            <person name="Salamov A."/>
            <person name="Lipzen A."/>
            <person name="Mereny Z."/>
            <person name="Hegedus B."/>
            <person name="Baldrian P."/>
            <person name="Stursova M."/>
            <person name="Weitz H."/>
            <person name="Taylor A."/>
            <person name="Grigoriev I.V."/>
            <person name="Nagy L.G."/>
            <person name="Martin F."/>
            <person name="Kauserud H."/>
        </authorList>
    </citation>
    <scope>NUCLEOTIDE SEQUENCE</scope>
    <source>
        <strain evidence="1">CBHHK200</strain>
    </source>
</reference>
<keyword evidence="2" id="KW-1185">Reference proteome</keyword>
<dbReference type="AlphaFoldDB" id="A0AAD6WNW6"/>
<evidence type="ECO:0000313" key="1">
    <source>
        <dbReference type="EMBL" id="KAJ7019685.1"/>
    </source>
</evidence>
<comment type="caution">
    <text evidence="1">The sequence shown here is derived from an EMBL/GenBank/DDBJ whole genome shotgun (WGS) entry which is preliminary data.</text>
</comment>
<sequence>MDRCLVTATTILTPSPTRPPLLRHLRHAFETTSGCFRTFGLIGLAPTVLRNVSRDPRLPLAFRSNRSSEHLWRHLASPFGLRHRSGNHSEFLVLRDTPPLVSGMSGYMPLSAELRSSRPVDQSSTISGFLLCSSRSRIRAHRERLINAFPPSHRSEFRKKPPDISVLAFGLTFGLGTVFRSGWESSVDVLQRSGPFLDNSAPFRDMGTNRSWILSHIDSSPPPPFASKSS</sequence>
<organism evidence="1 2">
    <name type="scientific">Mycena alexandri</name>
    <dbReference type="NCBI Taxonomy" id="1745969"/>
    <lineage>
        <taxon>Eukaryota</taxon>
        <taxon>Fungi</taxon>
        <taxon>Dikarya</taxon>
        <taxon>Basidiomycota</taxon>
        <taxon>Agaricomycotina</taxon>
        <taxon>Agaricomycetes</taxon>
        <taxon>Agaricomycetidae</taxon>
        <taxon>Agaricales</taxon>
        <taxon>Marasmiineae</taxon>
        <taxon>Mycenaceae</taxon>
        <taxon>Mycena</taxon>
    </lineage>
</organism>
<dbReference type="EMBL" id="JARJCM010000286">
    <property type="protein sequence ID" value="KAJ7019685.1"/>
    <property type="molecule type" value="Genomic_DNA"/>
</dbReference>
<gene>
    <name evidence="1" type="ORF">C8F04DRAFT_1275981</name>
</gene>
<accession>A0AAD6WNW6</accession>
<proteinExistence type="predicted"/>
<evidence type="ECO:0000313" key="2">
    <source>
        <dbReference type="Proteomes" id="UP001218188"/>
    </source>
</evidence>
<dbReference type="Proteomes" id="UP001218188">
    <property type="component" value="Unassembled WGS sequence"/>
</dbReference>